<feature type="compositionally biased region" description="Polar residues" evidence="1">
    <location>
        <begin position="231"/>
        <end position="242"/>
    </location>
</feature>
<feature type="region of interest" description="Disordered" evidence="1">
    <location>
        <begin position="1"/>
        <end position="42"/>
    </location>
</feature>
<dbReference type="Proteomes" id="UP000712600">
    <property type="component" value="Unassembled WGS sequence"/>
</dbReference>
<gene>
    <name evidence="2" type="ORF">F2Q69_00027196</name>
</gene>
<feature type="compositionally biased region" description="Polar residues" evidence="1">
    <location>
        <begin position="31"/>
        <end position="42"/>
    </location>
</feature>
<proteinExistence type="predicted"/>
<evidence type="ECO:0000256" key="1">
    <source>
        <dbReference type="SAM" id="MobiDB-lite"/>
    </source>
</evidence>
<name>A0A8S9RUH5_BRACR</name>
<accession>A0A8S9RUH5</accession>
<feature type="compositionally biased region" description="Polar residues" evidence="1">
    <location>
        <begin position="198"/>
        <end position="210"/>
    </location>
</feature>
<sequence>MELPVIPERGEINSHSSERRSALERIERTQQEPQRSGGLSSSLIARLQDVEVNYEQGDLHNKLNEGCSGSKHTQSPAGDLPVSGQRVPTAQRFGSPVGTKTKTPQASSSKKKAASKAPTKRGTTANPAAQGKKTTRTKVNRSHLQMGDHPQYSQSSRTPPPNPAREPMELPVIPERGAINSHSSERRSALERIERPQQEPQRSGGLSSSLIARLQDVEVNYEQGDLRNKLNEGSSGSKQTPSPAGDLPVSGQRVPAAL</sequence>
<feature type="compositionally biased region" description="Basic and acidic residues" evidence="1">
    <location>
        <begin position="183"/>
        <end position="197"/>
    </location>
</feature>
<feature type="compositionally biased region" description="Basic and acidic residues" evidence="1">
    <location>
        <begin position="8"/>
        <end position="30"/>
    </location>
</feature>
<comment type="caution">
    <text evidence="2">The sequence shown here is derived from an EMBL/GenBank/DDBJ whole genome shotgun (WGS) entry which is preliminary data.</text>
</comment>
<dbReference type="EMBL" id="QGKX02000088">
    <property type="protein sequence ID" value="KAF3584417.1"/>
    <property type="molecule type" value="Genomic_DNA"/>
</dbReference>
<dbReference type="AlphaFoldDB" id="A0A8S9RUH5"/>
<organism evidence="2 3">
    <name type="scientific">Brassica cretica</name>
    <name type="common">Mustard</name>
    <dbReference type="NCBI Taxonomy" id="69181"/>
    <lineage>
        <taxon>Eukaryota</taxon>
        <taxon>Viridiplantae</taxon>
        <taxon>Streptophyta</taxon>
        <taxon>Embryophyta</taxon>
        <taxon>Tracheophyta</taxon>
        <taxon>Spermatophyta</taxon>
        <taxon>Magnoliopsida</taxon>
        <taxon>eudicotyledons</taxon>
        <taxon>Gunneridae</taxon>
        <taxon>Pentapetalae</taxon>
        <taxon>rosids</taxon>
        <taxon>malvids</taxon>
        <taxon>Brassicales</taxon>
        <taxon>Brassicaceae</taxon>
        <taxon>Brassiceae</taxon>
        <taxon>Brassica</taxon>
    </lineage>
</organism>
<evidence type="ECO:0000313" key="2">
    <source>
        <dbReference type="EMBL" id="KAF3584417.1"/>
    </source>
</evidence>
<protein>
    <submittedName>
        <fullName evidence="2">Uncharacterized protein</fullName>
    </submittedName>
</protein>
<feature type="region of interest" description="Disordered" evidence="1">
    <location>
        <begin position="223"/>
        <end position="258"/>
    </location>
</feature>
<reference evidence="2" key="1">
    <citation type="submission" date="2019-12" db="EMBL/GenBank/DDBJ databases">
        <title>Genome sequencing and annotation of Brassica cretica.</title>
        <authorList>
            <person name="Studholme D.J."/>
            <person name="Sarris P."/>
        </authorList>
    </citation>
    <scope>NUCLEOTIDE SEQUENCE</scope>
    <source>
        <strain evidence="2">PFS-109/04</strain>
        <tissue evidence="2">Leaf</tissue>
    </source>
</reference>
<feature type="region of interest" description="Disordered" evidence="1">
    <location>
        <begin position="60"/>
        <end position="210"/>
    </location>
</feature>
<feature type="compositionally biased region" description="Low complexity" evidence="1">
    <location>
        <begin position="99"/>
        <end position="108"/>
    </location>
</feature>
<evidence type="ECO:0000313" key="3">
    <source>
        <dbReference type="Proteomes" id="UP000712600"/>
    </source>
</evidence>